<accession>A0A8E2DLC6</accession>
<dbReference type="PANTHER" id="PTHR43712:SF2">
    <property type="entry name" value="O-METHYLTRANSFERASE CICE"/>
    <property type="match status" value="1"/>
</dbReference>
<dbReference type="Proteomes" id="UP000250043">
    <property type="component" value="Unassembled WGS sequence"/>
</dbReference>
<evidence type="ECO:0000256" key="2">
    <source>
        <dbReference type="ARBA" id="ARBA00022679"/>
    </source>
</evidence>
<protein>
    <submittedName>
        <fullName evidence="6">S-adenosyl-L-methionine-dependent methyltransferase</fullName>
    </submittedName>
</protein>
<dbReference type="GO" id="GO:0008171">
    <property type="term" value="F:O-methyltransferase activity"/>
    <property type="evidence" value="ECO:0007669"/>
    <property type="project" value="InterPro"/>
</dbReference>
<dbReference type="Pfam" id="PF00891">
    <property type="entry name" value="Methyltransf_2"/>
    <property type="match status" value="1"/>
</dbReference>
<dbReference type="InterPro" id="IPR029063">
    <property type="entry name" value="SAM-dependent_MTases_sf"/>
</dbReference>
<evidence type="ECO:0000256" key="3">
    <source>
        <dbReference type="ARBA" id="ARBA00022691"/>
    </source>
</evidence>
<keyword evidence="3" id="KW-0949">S-adenosyl-L-methionine</keyword>
<dbReference type="InterPro" id="IPR012967">
    <property type="entry name" value="COMT_dimerisation"/>
</dbReference>
<dbReference type="AlphaFoldDB" id="A0A8E2DLC6"/>
<dbReference type="InterPro" id="IPR036388">
    <property type="entry name" value="WH-like_DNA-bd_sf"/>
</dbReference>
<gene>
    <name evidence="6" type="ORF">OBBRIDRAFT_732074</name>
</gene>
<evidence type="ECO:0000313" key="6">
    <source>
        <dbReference type="EMBL" id="OCH89739.1"/>
    </source>
</evidence>
<dbReference type="SUPFAM" id="SSF46785">
    <property type="entry name" value="Winged helix' DNA-binding domain"/>
    <property type="match status" value="1"/>
</dbReference>
<dbReference type="EMBL" id="KV722420">
    <property type="protein sequence ID" value="OCH89739.1"/>
    <property type="molecule type" value="Genomic_DNA"/>
</dbReference>
<dbReference type="PROSITE" id="PS51683">
    <property type="entry name" value="SAM_OMT_II"/>
    <property type="match status" value="1"/>
</dbReference>
<keyword evidence="7" id="KW-1185">Reference proteome</keyword>
<dbReference type="SUPFAM" id="SSF53335">
    <property type="entry name" value="S-adenosyl-L-methionine-dependent methyltransferases"/>
    <property type="match status" value="1"/>
</dbReference>
<sequence>MSVQERVQNLRTLIRLLVDASEVVIKEWEAEERASPGTLDDISNTYIPSAALFNARRTVVGACGMCADLVQDPRYRLMEIGISFYASRAMRIVCDARIADILADVGSEGMSIYNISKQTGIDEHKLARILRCLCSMHIFVEVKPKHFANSRTSQHLRNDGLRCWVLIHGMEVYTASDKLPAVFYNPSRTHSNSPKDSAFCDAFGTDFWEYMEQGEKQPDGSVKPKPGLDLFARAMVGGGRVAAPPLYVDYPWGDLGAATVVDVGGGVGGMSLDLAKMYPKLNFVVEDRPAVIKKASAVWQAELPKALEDNRVQLLAHDFFTEQPIKCAEVYIMRYILHDWPDAECIAILSQLRKSMGPSSRILSVDTMLNTTLGSPLVNRAPPPLPANYGVEHQLTHSRDLNMLTLLNGMERTPEDMSILAEKAGLKVEKVWECRSSLAITEMRLAA</sequence>
<keyword evidence="2 6" id="KW-0808">Transferase</keyword>
<feature type="domain" description="O-methyltransferase C-terminal" evidence="4">
    <location>
        <begin position="258"/>
        <end position="426"/>
    </location>
</feature>
<evidence type="ECO:0000259" key="5">
    <source>
        <dbReference type="Pfam" id="PF08100"/>
    </source>
</evidence>
<evidence type="ECO:0000259" key="4">
    <source>
        <dbReference type="Pfam" id="PF00891"/>
    </source>
</evidence>
<dbReference type="GO" id="GO:0032259">
    <property type="term" value="P:methylation"/>
    <property type="evidence" value="ECO:0007669"/>
    <property type="project" value="UniProtKB-KW"/>
</dbReference>
<feature type="domain" description="O-methyltransferase dimerisation" evidence="5">
    <location>
        <begin position="83"/>
        <end position="154"/>
    </location>
</feature>
<evidence type="ECO:0000256" key="1">
    <source>
        <dbReference type="ARBA" id="ARBA00022603"/>
    </source>
</evidence>
<reference evidence="6 7" key="1">
    <citation type="submission" date="2016-07" db="EMBL/GenBank/DDBJ databases">
        <title>Draft genome of the white-rot fungus Obba rivulosa 3A-2.</title>
        <authorList>
            <consortium name="DOE Joint Genome Institute"/>
            <person name="Miettinen O."/>
            <person name="Riley R."/>
            <person name="Acob R."/>
            <person name="Barry K."/>
            <person name="Cullen D."/>
            <person name="De Vries R."/>
            <person name="Hainaut M."/>
            <person name="Hatakka A."/>
            <person name="Henrissat B."/>
            <person name="Hilden K."/>
            <person name="Kuo R."/>
            <person name="Labutti K."/>
            <person name="Lipzen A."/>
            <person name="Makela M.R."/>
            <person name="Sandor L."/>
            <person name="Spatafora J.W."/>
            <person name="Grigoriev I.V."/>
            <person name="Hibbett D.S."/>
        </authorList>
    </citation>
    <scope>NUCLEOTIDE SEQUENCE [LARGE SCALE GENOMIC DNA]</scope>
    <source>
        <strain evidence="6 7">3A-2</strain>
    </source>
</reference>
<dbReference type="InterPro" id="IPR001077">
    <property type="entry name" value="COMT_C"/>
</dbReference>
<proteinExistence type="predicted"/>
<dbReference type="Pfam" id="PF08100">
    <property type="entry name" value="Dimerisation"/>
    <property type="match status" value="1"/>
</dbReference>
<dbReference type="Gene3D" id="3.40.50.150">
    <property type="entry name" value="Vaccinia Virus protein VP39"/>
    <property type="match status" value="1"/>
</dbReference>
<dbReference type="PANTHER" id="PTHR43712">
    <property type="entry name" value="PUTATIVE (AFU_ORTHOLOGUE AFUA_4G14580)-RELATED"/>
    <property type="match status" value="1"/>
</dbReference>
<dbReference type="InterPro" id="IPR016461">
    <property type="entry name" value="COMT-like"/>
</dbReference>
<keyword evidence="1 6" id="KW-0489">Methyltransferase</keyword>
<evidence type="ECO:0000313" key="7">
    <source>
        <dbReference type="Proteomes" id="UP000250043"/>
    </source>
</evidence>
<organism evidence="6 7">
    <name type="scientific">Obba rivulosa</name>
    <dbReference type="NCBI Taxonomy" id="1052685"/>
    <lineage>
        <taxon>Eukaryota</taxon>
        <taxon>Fungi</taxon>
        <taxon>Dikarya</taxon>
        <taxon>Basidiomycota</taxon>
        <taxon>Agaricomycotina</taxon>
        <taxon>Agaricomycetes</taxon>
        <taxon>Polyporales</taxon>
        <taxon>Gelatoporiaceae</taxon>
        <taxon>Obba</taxon>
    </lineage>
</organism>
<dbReference type="Gene3D" id="1.10.10.10">
    <property type="entry name" value="Winged helix-like DNA-binding domain superfamily/Winged helix DNA-binding domain"/>
    <property type="match status" value="1"/>
</dbReference>
<name>A0A8E2DLC6_9APHY</name>
<dbReference type="OrthoDB" id="1606438at2759"/>
<dbReference type="InterPro" id="IPR036390">
    <property type="entry name" value="WH_DNA-bd_sf"/>
</dbReference>
<dbReference type="GO" id="GO:0046983">
    <property type="term" value="F:protein dimerization activity"/>
    <property type="evidence" value="ECO:0007669"/>
    <property type="project" value="InterPro"/>
</dbReference>